<proteinExistence type="predicted"/>
<comment type="caution">
    <text evidence="2">The sequence shown here is derived from an EMBL/GenBank/DDBJ whole genome shotgun (WGS) entry which is preliminary data.</text>
</comment>
<dbReference type="Gene3D" id="2.80.10.50">
    <property type="match status" value="2"/>
</dbReference>
<evidence type="ECO:0000259" key="1">
    <source>
        <dbReference type="SMART" id="SM00458"/>
    </source>
</evidence>
<accession>A0AAD5LRD7</accession>
<dbReference type="SMART" id="SM00458">
    <property type="entry name" value="RICIN"/>
    <property type="match status" value="2"/>
</dbReference>
<evidence type="ECO:0000313" key="3">
    <source>
        <dbReference type="Proteomes" id="UP001209570"/>
    </source>
</evidence>
<reference evidence="2" key="1">
    <citation type="submission" date="2021-12" db="EMBL/GenBank/DDBJ databases">
        <title>Prjna785345.</title>
        <authorList>
            <person name="Rujirawat T."/>
            <person name="Krajaejun T."/>
        </authorList>
    </citation>
    <scope>NUCLEOTIDE SEQUENCE</scope>
    <source>
        <strain evidence="2">Pi057C3</strain>
    </source>
</reference>
<sequence>MAHVKEYVHLAEPSNNWLKREQAGWFFDRDTPQIRSLHDDRCLHAYQPTNGGGAVHLWKCLPNENNQKWEYDAATGKLRHAHNHNFYLDNDPDQNNNLQLWECSWGNANQEWDLVKPGAAGNSTGLVLRTKKSFAQLWMFDSASGQIRAKDSDFCIDAYEPSNGGTLWSCYDMNQDANAWWKNNQAWRTAPASARVFKIMNDDRSVVEYVDKTNLVGRAASKSDTQLWRFNAAKKSIISKWNDECLDGYEANENGAKRFHNASNADYCLAYGGGKKLVVKRCNLNEPSQTVGFGSVE</sequence>
<name>A0AAD5LRD7_PYTIN</name>
<feature type="domain" description="Ricin B lectin" evidence="1">
    <location>
        <begin position="144"/>
        <end position="294"/>
    </location>
</feature>
<dbReference type="Proteomes" id="UP001209570">
    <property type="component" value="Unassembled WGS sequence"/>
</dbReference>
<evidence type="ECO:0000313" key="2">
    <source>
        <dbReference type="EMBL" id="KAJ0391289.1"/>
    </source>
</evidence>
<dbReference type="EMBL" id="JAKCXM010001150">
    <property type="protein sequence ID" value="KAJ0391289.1"/>
    <property type="molecule type" value="Genomic_DNA"/>
</dbReference>
<gene>
    <name evidence="2" type="ORF">P43SY_011540</name>
</gene>
<dbReference type="PROSITE" id="PS50231">
    <property type="entry name" value="RICIN_B_LECTIN"/>
    <property type="match status" value="1"/>
</dbReference>
<dbReference type="Pfam" id="PF00652">
    <property type="entry name" value="Ricin_B_lectin"/>
    <property type="match status" value="1"/>
</dbReference>
<dbReference type="InterPro" id="IPR000772">
    <property type="entry name" value="Ricin_B_lectin"/>
</dbReference>
<dbReference type="InterPro" id="IPR035992">
    <property type="entry name" value="Ricin_B-like_lectins"/>
</dbReference>
<dbReference type="SUPFAM" id="SSF50370">
    <property type="entry name" value="Ricin B-like lectins"/>
    <property type="match status" value="2"/>
</dbReference>
<dbReference type="CDD" id="cd00161">
    <property type="entry name" value="beta-trefoil_Ricin-like"/>
    <property type="match status" value="2"/>
</dbReference>
<dbReference type="AlphaFoldDB" id="A0AAD5LRD7"/>
<feature type="domain" description="Ricin B lectin" evidence="1">
    <location>
        <begin position="31"/>
        <end position="143"/>
    </location>
</feature>
<keyword evidence="3" id="KW-1185">Reference proteome</keyword>
<organism evidence="2 3">
    <name type="scientific">Pythium insidiosum</name>
    <name type="common">Pythiosis disease agent</name>
    <dbReference type="NCBI Taxonomy" id="114742"/>
    <lineage>
        <taxon>Eukaryota</taxon>
        <taxon>Sar</taxon>
        <taxon>Stramenopiles</taxon>
        <taxon>Oomycota</taxon>
        <taxon>Peronosporomycetes</taxon>
        <taxon>Pythiales</taxon>
        <taxon>Pythiaceae</taxon>
        <taxon>Pythium</taxon>
    </lineage>
</organism>
<protein>
    <recommendedName>
        <fullName evidence="1">Ricin B lectin domain-containing protein</fullName>
    </recommendedName>
</protein>